<evidence type="ECO:0000313" key="2">
    <source>
        <dbReference type="EMBL" id="SFC40084.1"/>
    </source>
</evidence>
<feature type="compositionally biased region" description="Low complexity" evidence="1">
    <location>
        <begin position="41"/>
        <end position="71"/>
    </location>
</feature>
<evidence type="ECO:0000313" key="3">
    <source>
        <dbReference type="Proteomes" id="UP000198832"/>
    </source>
</evidence>
<dbReference type="AlphaFoldDB" id="A0A1I1IV25"/>
<accession>A0A1I1IV25</accession>
<protein>
    <recommendedName>
        <fullName evidence="4">Lipoprotein</fullName>
    </recommendedName>
</protein>
<proteinExistence type="predicted"/>
<gene>
    <name evidence="2" type="ORF">SAMN04487968_10684</name>
</gene>
<evidence type="ECO:0008006" key="4">
    <source>
        <dbReference type="Google" id="ProtNLM"/>
    </source>
</evidence>
<dbReference type="EMBL" id="FOLB01000006">
    <property type="protein sequence ID" value="SFC40084.1"/>
    <property type="molecule type" value="Genomic_DNA"/>
</dbReference>
<dbReference type="OrthoDB" id="9812120at2"/>
<dbReference type="STRING" id="574651.SAMN04487968_10684"/>
<feature type="region of interest" description="Disordered" evidence="1">
    <location>
        <begin position="36"/>
        <end position="76"/>
    </location>
</feature>
<name>A0A1I1IV25_9ACTN</name>
<organism evidence="2 3">
    <name type="scientific">Nocardioides terrae</name>
    <dbReference type="NCBI Taxonomy" id="574651"/>
    <lineage>
        <taxon>Bacteria</taxon>
        <taxon>Bacillati</taxon>
        <taxon>Actinomycetota</taxon>
        <taxon>Actinomycetes</taxon>
        <taxon>Propionibacteriales</taxon>
        <taxon>Nocardioidaceae</taxon>
        <taxon>Nocardioides</taxon>
    </lineage>
</organism>
<evidence type="ECO:0000256" key="1">
    <source>
        <dbReference type="SAM" id="MobiDB-lite"/>
    </source>
</evidence>
<reference evidence="2 3" key="1">
    <citation type="submission" date="2016-10" db="EMBL/GenBank/DDBJ databases">
        <authorList>
            <person name="de Groot N.N."/>
        </authorList>
    </citation>
    <scope>NUCLEOTIDE SEQUENCE [LARGE SCALE GENOMIC DNA]</scope>
    <source>
        <strain evidence="2 3">CGMCC 1.7056</strain>
    </source>
</reference>
<dbReference type="RefSeq" id="WP_091123043.1">
    <property type="nucleotide sequence ID" value="NZ_FOLB01000006.1"/>
</dbReference>
<dbReference type="Proteomes" id="UP000198832">
    <property type="component" value="Unassembled WGS sequence"/>
</dbReference>
<sequence>MLRGRRLGHLATAAPVLTGLVLVAALVTGAVWSSEQATVPTGRGAEGSSAAAAPGGRSSAASATRTVADSAPATLPGGRTRVFADNRFLVAYYGTAGSGALGVLGEGTPERMQRRLTRAAAPFARPGRPVQPVYELIVTIADAHPGKDGDYNHDISRRQVRSYIDAAHRHDALVVLDVQPGKARFDSVVRRWAWALRDPWVGLALDPEWRMARGGVPGRRVGTVGAAEVDRVSAMLSRLVARHRLPQKLFLLHQFRRDMVVHPERVVARPGLAMVQHVDGFGTRQQKLATYRNVARPRQFTMGFKLFYDEDVHRMGAAAVGKVRPRVRFVSFQ</sequence>
<keyword evidence="3" id="KW-1185">Reference proteome</keyword>